<evidence type="ECO:0000313" key="6">
    <source>
        <dbReference type="EMBL" id="VFT91479.1"/>
    </source>
</evidence>
<comment type="catalytic activity">
    <reaction evidence="1">
        <text>Hydrolysis of terminal, non-reducing beta-D-glucosyl residues with release of beta-D-glucose.</text>
        <dbReference type="EC" id="3.2.1.21"/>
    </reaction>
</comment>
<organism evidence="6 7">
    <name type="scientific">Aphanomyces stellatus</name>
    <dbReference type="NCBI Taxonomy" id="120398"/>
    <lineage>
        <taxon>Eukaryota</taxon>
        <taxon>Sar</taxon>
        <taxon>Stramenopiles</taxon>
        <taxon>Oomycota</taxon>
        <taxon>Saprolegniomycetes</taxon>
        <taxon>Saprolegniales</taxon>
        <taxon>Verrucalvaceae</taxon>
        <taxon>Aphanomyces</taxon>
    </lineage>
</organism>
<comment type="similarity">
    <text evidence="2">Belongs to the glycosyl hydrolase 3 family.</text>
</comment>
<gene>
    <name evidence="6" type="primary">Aste57867_14660</name>
    <name evidence="5" type="ORF">As57867_014605</name>
    <name evidence="6" type="ORF">ASTE57867_14660</name>
</gene>
<protein>
    <recommendedName>
        <fullName evidence="3">beta-glucosidase</fullName>
        <ecNumber evidence="3">3.2.1.21</ecNumber>
    </recommendedName>
</protein>
<dbReference type="AlphaFoldDB" id="A0A485L1K7"/>
<dbReference type="Gene3D" id="2.60.40.10">
    <property type="entry name" value="Immunoglobulins"/>
    <property type="match status" value="1"/>
</dbReference>
<dbReference type="PANTHER" id="PTHR42715:SF10">
    <property type="entry name" value="BETA-GLUCOSIDASE"/>
    <property type="match status" value="1"/>
</dbReference>
<evidence type="ECO:0000256" key="2">
    <source>
        <dbReference type="ARBA" id="ARBA00005336"/>
    </source>
</evidence>
<evidence type="ECO:0000256" key="4">
    <source>
        <dbReference type="ARBA" id="ARBA00022801"/>
    </source>
</evidence>
<keyword evidence="4" id="KW-0378">Hydrolase</keyword>
<evidence type="ECO:0000313" key="7">
    <source>
        <dbReference type="Proteomes" id="UP000332933"/>
    </source>
</evidence>
<keyword evidence="7" id="KW-1185">Reference proteome</keyword>
<evidence type="ECO:0000256" key="3">
    <source>
        <dbReference type="ARBA" id="ARBA00012744"/>
    </source>
</evidence>
<evidence type="ECO:0000256" key="1">
    <source>
        <dbReference type="ARBA" id="ARBA00000448"/>
    </source>
</evidence>
<dbReference type="PANTHER" id="PTHR42715">
    <property type="entry name" value="BETA-GLUCOSIDASE"/>
    <property type="match status" value="1"/>
</dbReference>
<dbReference type="Proteomes" id="UP000332933">
    <property type="component" value="Unassembled WGS sequence"/>
</dbReference>
<reference evidence="6 7" key="1">
    <citation type="submission" date="2019-03" db="EMBL/GenBank/DDBJ databases">
        <authorList>
            <person name="Gaulin E."/>
            <person name="Dumas B."/>
        </authorList>
    </citation>
    <scope>NUCLEOTIDE SEQUENCE [LARGE SCALE GENOMIC DNA]</scope>
    <source>
        <strain evidence="6">CBS 568.67</strain>
    </source>
</reference>
<dbReference type="EMBL" id="CAADRA010005587">
    <property type="protein sequence ID" value="VFT91479.1"/>
    <property type="molecule type" value="Genomic_DNA"/>
</dbReference>
<sequence>MAQPYYFRNATHCLKQGNVDPCLAEWQYGAGLSYTTFDYSNMQLSSDGFASASETLTISVTVTNTGYMRGKEVVMLLVIYLV</sequence>
<proteinExistence type="inferred from homology"/>
<dbReference type="EC" id="3.2.1.21" evidence="3"/>
<name>A0A485L1K7_9STRA</name>
<dbReference type="InterPro" id="IPR050288">
    <property type="entry name" value="Cellulose_deg_GH3"/>
</dbReference>
<reference evidence="5" key="2">
    <citation type="submission" date="2019-06" db="EMBL/GenBank/DDBJ databases">
        <title>Genomics analysis of Aphanomyces spp. identifies a new class of oomycete effector associated with host adaptation.</title>
        <authorList>
            <person name="Gaulin E."/>
        </authorList>
    </citation>
    <scope>NUCLEOTIDE SEQUENCE</scope>
    <source>
        <strain evidence="5">CBS 578.67</strain>
    </source>
</reference>
<accession>A0A485L1K7</accession>
<dbReference type="OrthoDB" id="110320at2759"/>
<dbReference type="EMBL" id="VJMH01005566">
    <property type="protein sequence ID" value="KAF0694492.1"/>
    <property type="molecule type" value="Genomic_DNA"/>
</dbReference>
<dbReference type="GO" id="GO:0008422">
    <property type="term" value="F:beta-glucosidase activity"/>
    <property type="evidence" value="ECO:0007669"/>
    <property type="project" value="UniProtKB-EC"/>
</dbReference>
<dbReference type="InterPro" id="IPR013783">
    <property type="entry name" value="Ig-like_fold"/>
</dbReference>
<evidence type="ECO:0000313" key="5">
    <source>
        <dbReference type="EMBL" id="KAF0694492.1"/>
    </source>
</evidence>